<dbReference type="Proteomes" id="UP000607653">
    <property type="component" value="Unassembled WGS sequence"/>
</dbReference>
<organism evidence="2 3">
    <name type="scientific">Nelumbo nucifera</name>
    <name type="common">Sacred lotus</name>
    <dbReference type="NCBI Taxonomy" id="4432"/>
    <lineage>
        <taxon>Eukaryota</taxon>
        <taxon>Viridiplantae</taxon>
        <taxon>Streptophyta</taxon>
        <taxon>Embryophyta</taxon>
        <taxon>Tracheophyta</taxon>
        <taxon>Spermatophyta</taxon>
        <taxon>Magnoliopsida</taxon>
        <taxon>Proteales</taxon>
        <taxon>Nelumbonaceae</taxon>
        <taxon>Nelumbo</taxon>
    </lineage>
</organism>
<proteinExistence type="predicted"/>
<keyword evidence="1" id="KW-1133">Transmembrane helix</keyword>
<evidence type="ECO:0000256" key="1">
    <source>
        <dbReference type="SAM" id="Phobius"/>
    </source>
</evidence>
<feature type="transmembrane region" description="Helical" evidence="1">
    <location>
        <begin position="7"/>
        <end position="27"/>
    </location>
</feature>
<sequence>MDQNWTSFIIGVIGAVITLSAYTQTLVSTTQCVTLGLLILMFGLLVGEGLISL</sequence>
<comment type="caution">
    <text evidence="2">The sequence shown here is derived from an EMBL/GenBank/DDBJ whole genome shotgun (WGS) entry which is preliminary data.</text>
</comment>
<evidence type="ECO:0000313" key="2">
    <source>
        <dbReference type="EMBL" id="DAD31297.1"/>
    </source>
</evidence>
<gene>
    <name evidence="2" type="ORF">HUJ06_010148</name>
</gene>
<name>A0A822YFM8_NELNU</name>
<feature type="transmembrane region" description="Helical" evidence="1">
    <location>
        <begin position="33"/>
        <end position="51"/>
    </location>
</feature>
<keyword evidence="1" id="KW-0812">Transmembrane</keyword>
<keyword evidence="1" id="KW-0472">Membrane</keyword>
<protein>
    <submittedName>
        <fullName evidence="2">Uncharacterized protein</fullName>
    </submittedName>
</protein>
<dbReference type="EMBL" id="DUZY01000003">
    <property type="protein sequence ID" value="DAD31297.1"/>
    <property type="molecule type" value="Genomic_DNA"/>
</dbReference>
<dbReference type="AlphaFoldDB" id="A0A822YFM8"/>
<accession>A0A822YFM8</accession>
<reference evidence="2 3" key="1">
    <citation type="journal article" date="2020" name="Mol. Biol. Evol.">
        <title>Distinct Expression and Methylation Patterns for Genes with Different Fates following a Single Whole-Genome Duplication in Flowering Plants.</title>
        <authorList>
            <person name="Shi T."/>
            <person name="Rahmani R.S."/>
            <person name="Gugger P.F."/>
            <person name="Wang M."/>
            <person name="Li H."/>
            <person name="Zhang Y."/>
            <person name="Li Z."/>
            <person name="Wang Q."/>
            <person name="Van de Peer Y."/>
            <person name="Marchal K."/>
            <person name="Chen J."/>
        </authorList>
    </citation>
    <scope>NUCLEOTIDE SEQUENCE [LARGE SCALE GENOMIC DNA]</scope>
    <source>
        <tissue evidence="2">Leaf</tissue>
    </source>
</reference>
<evidence type="ECO:0000313" key="3">
    <source>
        <dbReference type="Proteomes" id="UP000607653"/>
    </source>
</evidence>
<keyword evidence="3" id="KW-1185">Reference proteome</keyword>